<organism evidence="2 3">
    <name type="scientific">Catenaria anguillulae PL171</name>
    <dbReference type="NCBI Taxonomy" id="765915"/>
    <lineage>
        <taxon>Eukaryota</taxon>
        <taxon>Fungi</taxon>
        <taxon>Fungi incertae sedis</taxon>
        <taxon>Blastocladiomycota</taxon>
        <taxon>Blastocladiomycetes</taxon>
        <taxon>Blastocladiales</taxon>
        <taxon>Catenariaceae</taxon>
        <taxon>Catenaria</taxon>
    </lineage>
</organism>
<evidence type="ECO:0000313" key="2">
    <source>
        <dbReference type="EMBL" id="ORZ41577.1"/>
    </source>
</evidence>
<proteinExistence type="predicted"/>
<reference evidence="2 3" key="1">
    <citation type="submission" date="2016-07" db="EMBL/GenBank/DDBJ databases">
        <title>Pervasive Adenine N6-methylation of Active Genes in Fungi.</title>
        <authorList>
            <consortium name="DOE Joint Genome Institute"/>
            <person name="Mondo S.J."/>
            <person name="Dannebaum R.O."/>
            <person name="Kuo R.C."/>
            <person name="Labutti K."/>
            <person name="Haridas S."/>
            <person name="Kuo A."/>
            <person name="Salamov A."/>
            <person name="Ahrendt S.R."/>
            <person name="Lipzen A."/>
            <person name="Sullivan W."/>
            <person name="Andreopoulos W.B."/>
            <person name="Clum A."/>
            <person name="Lindquist E."/>
            <person name="Daum C."/>
            <person name="Ramamoorthy G.K."/>
            <person name="Gryganskyi A."/>
            <person name="Culley D."/>
            <person name="Magnuson J.K."/>
            <person name="James T.Y."/>
            <person name="O'Malley M.A."/>
            <person name="Stajich J.E."/>
            <person name="Spatafora J.W."/>
            <person name="Visel A."/>
            <person name="Grigoriev I.V."/>
        </authorList>
    </citation>
    <scope>NUCLEOTIDE SEQUENCE [LARGE SCALE GENOMIC DNA]</scope>
    <source>
        <strain evidence="2 3">PL171</strain>
    </source>
</reference>
<feature type="region of interest" description="Disordered" evidence="1">
    <location>
        <begin position="1"/>
        <end position="28"/>
    </location>
</feature>
<dbReference type="Proteomes" id="UP000193411">
    <property type="component" value="Unassembled WGS sequence"/>
</dbReference>
<protein>
    <submittedName>
        <fullName evidence="2">Uncharacterized protein</fullName>
    </submittedName>
</protein>
<sequence length="305" mass="33520">MTTWMQRKKGKDGGCSRRRGRVGRDKKRQVGLEENRVERWRRLFVHGNEARVRSERVAGSNLWLAALPGHSGSCSGASRKHARSRLPDAREATARCVAGGMLLVLLRVGGTLTLTLTLPLTRLGLVGLLKLSHAKRCMSEMKEEKLEHVEPDGDGATCKPRCGGCRCGRGRRRSDAASVHVGQVCDLARSQLGERGLGKHGRVHVIDIGGAVVGQEDEDLDEWAVGQEQVEKLSVIADARVDAGRRVERGARLKTRLQRSGSDWWARETRSRVAEDASSGSRSSCWWAVRKTEARAATWVACACT</sequence>
<gene>
    <name evidence="2" type="ORF">BCR44DRAFT_1009786</name>
</gene>
<dbReference type="EMBL" id="MCFL01000001">
    <property type="protein sequence ID" value="ORZ41577.1"/>
    <property type="molecule type" value="Genomic_DNA"/>
</dbReference>
<name>A0A1Y2I3Z4_9FUNG</name>
<keyword evidence="3" id="KW-1185">Reference proteome</keyword>
<evidence type="ECO:0000256" key="1">
    <source>
        <dbReference type="SAM" id="MobiDB-lite"/>
    </source>
</evidence>
<evidence type="ECO:0000313" key="3">
    <source>
        <dbReference type="Proteomes" id="UP000193411"/>
    </source>
</evidence>
<accession>A0A1Y2I3Z4</accession>
<comment type="caution">
    <text evidence="2">The sequence shown here is derived from an EMBL/GenBank/DDBJ whole genome shotgun (WGS) entry which is preliminary data.</text>
</comment>
<feature type="compositionally biased region" description="Basic residues" evidence="1">
    <location>
        <begin position="1"/>
        <end position="27"/>
    </location>
</feature>
<dbReference type="AlphaFoldDB" id="A0A1Y2I3Z4"/>